<dbReference type="EMBL" id="LR217703">
    <property type="protein sequence ID" value="VFP79569.1"/>
    <property type="molecule type" value="Genomic_DNA"/>
</dbReference>
<dbReference type="Pfam" id="PF03741">
    <property type="entry name" value="TerC"/>
    <property type="match status" value="1"/>
</dbReference>
<feature type="transmembrane region" description="Helical" evidence="6">
    <location>
        <begin position="186"/>
        <end position="206"/>
    </location>
</feature>
<dbReference type="GO" id="GO:0016020">
    <property type="term" value="C:membrane"/>
    <property type="evidence" value="ECO:0007669"/>
    <property type="project" value="UniProtKB-SubCell"/>
</dbReference>
<accession>A0A451D1R6</accession>
<comment type="similarity">
    <text evidence="2">Belongs to the TerC family.</text>
</comment>
<feature type="transmembrane region" description="Helical" evidence="6">
    <location>
        <begin position="89"/>
        <end position="110"/>
    </location>
</feature>
<reference evidence="7 8" key="1">
    <citation type="submission" date="2019-02" db="EMBL/GenBank/DDBJ databases">
        <authorList>
            <person name="Manzano-Marin A."/>
            <person name="Manzano-Marin A."/>
        </authorList>
    </citation>
    <scope>NUCLEOTIDE SEQUENCE [LARGE SCALE GENOMIC DNA]</scope>
    <source>
        <strain evidence="7 8">ErCicuneomaculata</strain>
    </source>
</reference>
<proteinExistence type="inferred from homology"/>
<organism evidence="7 8">
    <name type="scientific">Candidatus Erwinia haradaeae</name>
    <dbReference type="NCBI Taxonomy" id="1922217"/>
    <lineage>
        <taxon>Bacteria</taxon>
        <taxon>Pseudomonadati</taxon>
        <taxon>Pseudomonadota</taxon>
        <taxon>Gammaproteobacteria</taxon>
        <taxon>Enterobacterales</taxon>
        <taxon>Erwiniaceae</taxon>
        <taxon>Erwinia</taxon>
    </lineage>
</organism>
<dbReference type="RefSeq" id="WP_157993365.1">
    <property type="nucleotide sequence ID" value="NZ_LR217703.1"/>
</dbReference>
<name>A0A451D1R6_9GAMM</name>
<evidence type="ECO:0000313" key="7">
    <source>
        <dbReference type="EMBL" id="VFP79569.1"/>
    </source>
</evidence>
<protein>
    <submittedName>
        <fullName evidence="7">UPF0053 inner membrane protein YgdQ</fullName>
    </submittedName>
</protein>
<sequence length="236" mass="26725">MHEWITTPNTWLSLGTLIILEIILGIDNIIFLMLVVEKLPEDRQYSARILGMAATMIMRLILLIFIAWIMHYTDQLLTIVNHNLSIRDLILLCGGIFLCFSSNIELYRSIQGTSCSKKPNTYHFFGTIIQIILLDIIFSLDSIITAIGLSDNLVIIMTAVIISVPIMMFFSSIISNFMKNNPSIKILALSSLFLIGVTLILESFGINITKNYIYFAIFFSGFVESLNIKRNKQNTS</sequence>
<evidence type="ECO:0000256" key="4">
    <source>
        <dbReference type="ARBA" id="ARBA00022989"/>
    </source>
</evidence>
<feature type="transmembrane region" description="Helical" evidence="6">
    <location>
        <begin position="12"/>
        <end position="36"/>
    </location>
</feature>
<keyword evidence="3 6" id="KW-0812">Transmembrane</keyword>
<evidence type="ECO:0000256" key="1">
    <source>
        <dbReference type="ARBA" id="ARBA00004141"/>
    </source>
</evidence>
<evidence type="ECO:0000256" key="6">
    <source>
        <dbReference type="SAM" id="Phobius"/>
    </source>
</evidence>
<evidence type="ECO:0000313" key="8">
    <source>
        <dbReference type="Proteomes" id="UP000294412"/>
    </source>
</evidence>
<dbReference type="Proteomes" id="UP000294412">
    <property type="component" value="Chromosome"/>
</dbReference>
<dbReference type="InterPro" id="IPR005496">
    <property type="entry name" value="Integral_membrane_TerC"/>
</dbReference>
<feature type="transmembrane region" description="Helical" evidence="6">
    <location>
        <begin position="48"/>
        <end position="69"/>
    </location>
</feature>
<feature type="transmembrane region" description="Helical" evidence="6">
    <location>
        <begin position="122"/>
        <end position="147"/>
    </location>
</feature>
<dbReference type="AlphaFoldDB" id="A0A451D1R6"/>
<keyword evidence="4 6" id="KW-1133">Transmembrane helix</keyword>
<dbReference type="PANTHER" id="PTHR30238">
    <property type="entry name" value="MEMBRANE BOUND PREDICTED REDOX MODULATOR"/>
    <property type="match status" value="1"/>
</dbReference>
<keyword evidence="5 6" id="KW-0472">Membrane</keyword>
<evidence type="ECO:0000256" key="2">
    <source>
        <dbReference type="ARBA" id="ARBA00007511"/>
    </source>
</evidence>
<feature type="transmembrane region" description="Helical" evidence="6">
    <location>
        <begin position="212"/>
        <end position="228"/>
    </location>
</feature>
<comment type="subcellular location">
    <subcellularLocation>
        <location evidence="1">Membrane</location>
        <topology evidence="1">Multi-pass membrane protein</topology>
    </subcellularLocation>
</comment>
<evidence type="ECO:0000256" key="3">
    <source>
        <dbReference type="ARBA" id="ARBA00022692"/>
    </source>
</evidence>
<dbReference type="PANTHER" id="PTHR30238:SF4">
    <property type="entry name" value="SLL1022 PROTEIN"/>
    <property type="match status" value="1"/>
</dbReference>
<gene>
    <name evidence="7" type="primary">ygdQ</name>
    <name evidence="7" type="ORF">ERCICUMA2628_119</name>
</gene>
<feature type="transmembrane region" description="Helical" evidence="6">
    <location>
        <begin position="153"/>
        <end position="174"/>
    </location>
</feature>
<dbReference type="OrthoDB" id="9805314at2"/>
<evidence type="ECO:0000256" key="5">
    <source>
        <dbReference type="ARBA" id="ARBA00023136"/>
    </source>
</evidence>